<evidence type="ECO:0000256" key="3">
    <source>
        <dbReference type="ARBA" id="ARBA00022475"/>
    </source>
</evidence>
<dbReference type="GO" id="GO:0005886">
    <property type="term" value="C:plasma membrane"/>
    <property type="evidence" value="ECO:0007669"/>
    <property type="project" value="UniProtKB-SubCell"/>
</dbReference>
<comment type="subcellular location">
    <subcellularLocation>
        <location evidence="1">Cell membrane</location>
        <topology evidence="1">Multi-pass membrane protein</topology>
    </subcellularLocation>
</comment>
<dbReference type="GO" id="GO:0022857">
    <property type="term" value="F:transmembrane transporter activity"/>
    <property type="evidence" value="ECO:0007669"/>
    <property type="project" value="InterPro"/>
</dbReference>
<keyword evidence="4 7" id="KW-0812">Transmembrane</keyword>
<feature type="transmembrane region" description="Helical" evidence="7">
    <location>
        <begin position="78"/>
        <end position="102"/>
    </location>
</feature>
<evidence type="ECO:0000256" key="7">
    <source>
        <dbReference type="SAM" id="Phobius"/>
    </source>
</evidence>
<evidence type="ECO:0000256" key="2">
    <source>
        <dbReference type="ARBA" id="ARBA00022448"/>
    </source>
</evidence>
<feature type="transmembrane region" description="Helical" evidence="7">
    <location>
        <begin position="255"/>
        <end position="273"/>
    </location>
</feature>
<keyword evidence="10" id="KW-1185">Reference proteome</keyword>
<feature type="transmembrane region" description="Helical" evidence="7">
    <location>
        <begin position="343"/>
        <end position="362"/>
    </location>
</feature>
<dbReference type="PANTHER" id="PTHR23513:SF11">
    <property type="entry name" value="STAPHYLOFERRIN A TRANSPORTER"/>
    <property type="match status" value="1"/>
</dbReference>
<evidence type="ECO:0000256" key="5">
    <source>
        <dbReference type="ARBA" id="ARBA00022989"/>
    </source>
</evidence>
<evidence type="ECO:0000256" key="1">
    <source>
        <dbReference type="ARBA" id="ARBA00004651"/>
    </source>
</evidence>
<feature type="transmembrane region" description="Helical" evidence="7">
    <location>
        <begin position="222"/>
        <end position="243"/>
    </location>
</feature>
<keyword evidence="2" id="KW-0813">Transport</keyword>
<dbReference type="SUPFAM" id="SSF103473">
    <property type="entry name" value="MFS general substrate transporter"/>
    <property type="match status" value="1"/>
</dbReference>
<dbReference type="InterPro" id="IPR020846">
    <property type="entry name" value="MFS_dom"/>
</dbReference>
<dbReference type="InterPro" id="IPR036259">
    <property type="entry name" value="MFS_trans_sf"/>
</dbReference>
<evidence type="ECO:0000313" key="9">
    <source>
        <dbReference type="EMBL" id="QVL33644.1"/>
    </source>
</evidence>
<feature type="transmembrane region" description="Helical" evidence="7">
    <location>
        <begin position="167"/>
        <end position="188"/>
    </location>
</feature>
<feature type="transmembrane region" description="Helical" evidence="7">
    <location>
        <begin position="368"/>
        <end position="390"/>
    </location>
</feature>
<evidence type="ECO:0000256" key="4">
    <source>
        <dbReference type="ARBA" id="ARBA00022692"/>
    </source>
</evidence>
<proteinExistence type="predicted"/>
<dbReference type="Proteomes" id="UP000676194">
    <property type="component" value="Chromosome"/>
</dbReference>
<sequence length="394" mass="43186">MPSPFRSLRHRNYRLYFFGQGFSLIGSWMQTTTLAWLAWDWTKEARWPAFLLVAQIAPTLFLASWAGNLADRLPRHKLILRTQCAFLLSASLMTLLITLNLVNIVSLLALSVLHGCIQAIDLPVRLTFVPSLVEKEDILNTVALNSMQFNVARAIGPALAGVLLSSFSPGICLLGNTLSYLAVIISLLRMRDLKPEFPKQKSERDLQSGWSYLKAYPQIRQLLILSGAVSICGWPLLSLLTAYVERNLGLKEQAYGWLLSSVGGGAILAALNVASFGTSKRRRQFLRFGTLCVSLGLFILGSTQEFAWASLGCGLFGFGMISFLATGQGYVQLSVEDSHRGKVMGVWAMMVACGVPAGNLIWGPLADLHGITPIILGQASLMALIALILFRLRV</sequence>
<dbReference type="Gene3D" id="1.20.1250.20">
    <property type="entry name" value="MFS general substrate transporter like domains"/>
    <property type="match status" value="1"/>
</dbReference>
<accession>A0A8E6B919</accession>
<reference evidence="9" key="1">
    <citation type="submission" date="2021-05" db="EMBL/GenBank/DDBJ databases">
        <title>Complete genome sequence of the cellulolytic planctomycete Telmatocola sphagniphila SP2T and characterization of the first cellulase from planctomycetes.</title>
        <authorList>
            <person name="Rakitin A.L."/>
            <person name="Beletsky A.V."/>
            <person name="Naumoff D.G."/>
            <person name="Kulichevskaya I.S."/>
            <person name="Mardanov A.V."/>
            <person name="Ravin N.V."/>
            <person name="Dedysh S.N."/>
        </authorList>
    </citation>
    <scope>NUCLEOTIDE SEQUENCE</scope>
    <source>
        <strain evidence="9">SP2T</strain>
    </source>
</reference>
<evidence type="ECO:0000259" key="8">
    <source>
        <dbReference type="PROSITE" id="PS50850"/>
    </source>
</evidence>
<dbReference type="PANTHER" id="PTHR23513">
    <property type="entry name" value="INTEGRAL MEMBRANE EFFLUX PROTEIN-RELATED"/>
    <property type="match status" value="1"/>
</dbReference>
<organism evidence="9 10">
    <name type="scientific">Telmatocola sphagniphila</name>
    <dbReference type="NCBI Taxonomy" id="1123043"/>
    <lineage>
        <taxon>Bacteria</taxon>
        <taxon>Pseudomonadati</taxon>
        <taxon>Planctomycetota</taxon>
        <taxon>Planctomycetia</taxon>
        <taxon>Gemmatales</taxon>
        <taxon>Gemmataceae</taxon>
    </lineage>
</organism>
<dbReference type="CDD" id="cd06173">
    <property type="entry name" value="MFS_MefA_like"/>
    <property type="match status" value="1"/>
</dbReference>
<keyword evidence="6 7" id="KW-0472">Membrane</keyword>
<dbReference type="InterPro" id="IPR010290">
    <property type="entry name" value="TM_effector"/>
</dbReference>
<evidence type="ECO:0000313" key="10">
    <source>
        <dbReference type="Proteomes" id="UP000676194"/>
    </source>
</evidence>
<dbReference type="Pfam" id="PF05977">
    <property type="entry name" value="MFS_3"/>
    <property type="match status" value="1"/>
</dbReference>
<dbReference type="AlphaFoldDB" id="A0A8E6B919"/>
<feature type="transmembrane region" description="Helical" evidence="7">
    <location>
        <begin position="45"/>
        <end position="66"/>
    </location>
</feature>
<protein>
    <submittedName>
        <fullName evidence="9">MFS transporter</fullName>
    </submittedName>
</protein>
<feature type="transmembrane region" description="Helical" evidence="7">
    <location>
        <begin position="15"/>
        <end position="39"/>
    </location>
</feature>
<dbReference type="KEGG" id="tsph:KIH39_06965"/>
<dbReference type="RefSeq" id="WP_213498556.1">
    <property type="nucleotide sequence ID" value="NZ_CP074694.1"/>
</dbReference>
<name>A0A8E6B919_9BACT</name>
<keyword evidence="3" id="KW-1003">Cell membrane</keyword>
<keyword evidence="5 7" id="KW-1133">Transmembrane helix</keyword>
<dbReference type="PROSITE" id="PS50850">
    <property type="entry name" value="MFS"/>
    <property type="match status" value="1"/>
</dbReference>
<gene>
    <name evidence="9" type="ORF">KIH39_06965</name>
</gene>
<feature type="transmembrane region" description="Helical" evidence="7">
    <location>
        <begin position="285"/>
        <end position="302"/>
    </location>
</feature>
<dbReference type="EMBL" id="CP074694">
    <property type="protein sequence ID" value="QVL33644.1"/>
    <property type="molecule type" value="Genomic_DNA"/>
</dbReference>
<feature type="transmembrane region" description="Helical" evidence="7">
    <location>
        <begin position="308"/>
        <end position="331"/>
    </location>
</feature>
<feature type="domain" description="Major facilitator superfamily (MFS) profile" evidence="8">
    <location>
        <begin position="219"/>
        <end position="394"/>
    </location>
</feature>
<evidence type="ECO:0000256" key="6">
    <source>
        <dbReference type="ARBA" id="ARBA00023136"/>
    </source>
</evidence>